<dbReference type="SUPFAM" id="SSF53850">
    <property type="entry name" value="Periplasmic binding protein-like II"/>
    <property type="match status" value="1"/>
</dbReference>
<comment type="caution">
    <text evidence="2">The sequence shown here is derived from an EMBL/GenBank/DDBJ whole genome shotgun (WGS) entry which is preliminary data.</text>
</comment>
<sequence length="443" mass="48757">MLNMKKAAGLVTIPVLVSMLAACGGNDSNSNAEKESASNGGQKVKLTMIESLSSPKRTEFLQQSIKEFEAQNPNITVELITPPLESADNKINTMLNAKQTLDVLEVRDVTVKQFVNNGYLESLDTYASQWPDYGTLTPNALTMAKDVDNKAYYIPYGIYQRQLFYRKDLFAEKGLEVPKTWEELYEVGKKLTDPAKNKYGYSFRGGAGGEQYITQIVQDYNGSNVNPKDSVFNNDGSSIFSTPGAVDALEMYKKIFKEVSPPDSANWAFAEQVQGFTSGTTAMLIQDPDTIDTVATSLDASQWGTAPLPTGPSGVSHFVLGAAGWGMTQYSEHKEEAWKLIAFLSSPEQNLKFAKTSGVIPIHTTAADDEFFKTGAYAPYIEMGKQPEKYVGVKPFTNYQGYAVYKKDGTEKGQAFLFGRTSAADFAKAFDEFWKKEKANAKG</sequence>
<keyword evidence="1" id="KW-0732">Signal</keyword>
<dbReference type="RefSeq" id="WP_378137685.1">
    <property type="nucleotide sequence ID" value="NZ_JBHSMI010000052.1"/>
</dbReference>
<dbReference type="EMBL" id="JBHSMI010000052">
    <property type="protein sequence ID" value="MFC5405945.1"/>
    <property type="molecule type" value="Genomic_DNA"/>
</dbReference>
<evidence type="ECO:0000313" key="3">
    <source>
        <dbReference type="Proteomes" id="UP001596113"/>
    </source>
</evidence>
<dbReference type="CDD" id="cd13585">
    <property type="entry name" value="PBP2_TMBP_like"/>
    <property type="match status" value="1"/>
</dbReference>
<dbReference type="Pfam" id="PF01547">
    <property type="entry name" value="SBP_bac_1"/>
    <property type="match status" value="1"/>
</dbReference>
<dbReference type="PROSITE" id="PS51257">
    <property type="entry name" value="PROKAR_LIPOPROTEIN"/>
    <property type="match status" value="1"/>
</dbReference>
<name>A0ABW0I054_9BACL</name>
<dbReference type="Gene3D" id="3.40.190.10">
    <property type="entry name" value="Periplasmic binding protein-like II"/>
    <property type="match status" value="1"/>
</dbReference>
<dbReference type="PANTHER" id="PTHR43649:SF12">
    <property type="entry name" value="DIACETYLCHITOBIOSE BINDING PROTEIN DASA"/>
    <property type="match status" value="1"/>
</dbReference>
<protein>
    <submittedName>
        <fullName evidence="2">ABC transporter substrate-binding protein</fullName>
    </submittedName>
</protein>
<dbReference type="InterPro" id="IPR006059">
    <property type="entry name" value="SBP"/>
</dbReference>
<evidence type="ECO:0000256" key="1">
    <source>
        <dbReference type="SAM" id="SignalP"/>
    </source>
</evidence>
<evidence type="ECO:0000313" key="2">
    <source>
        <dbReference type="EMBL" id="MFC5405945.1"/>
    </source>
</evidence>
<reference evidence="3" key="1">
    <citation type="journal article" date="2019" name="Int. J. Syst. Evol. Microbiol.">
        <title>The Global Catalogue of Microorganisms (GCM) 10K type strain sequencing project: providing services to taxonomists for standard genome sequencing and annotation.</title>
        <authorList>
            <consortium name="The Broad Institute Genomics Platform"/>
            <consortium name="The Broad Institute Genome Sequencing Center for Infectious Disease"/>
            <person name="Wu L."/>
            <person name="Ma J."/>
        </authorList>
    </citation>
    <scope>NUCLEOTIDE SEQUENCE [LARGE SCALE GENOMIC DNA]</scope>
    <source>
        <strain evidence="3">CGMCC 1.18575</strain>
    </source>
</reference>
<dbReference type="Proteomes" id="UP001596113">
    <property type="component" value="Unassembled WGS sequence"/>
</dbReference>
<proteinExistence type="predicted"/>
<gene>
    <name evidence="2" type="ORF">ACFPOF_24655</name>
</gene>
<accession>A0ABW0I054</accession>
<organism evidence="2 3">
    <name type="scientific">Cohnella soli</name>
    <dbReference type="NCBI Taxonomy" id="425005"/>
    <lineage>
        <taxon>Bacteria</taxon>
        <taxon>Bacillati</taxon>
        <taxon>Bacillota</taxon>
        <taxon>Bacilli</taxon>
        <taxon>Bacillales</taxon>
        <taxon>Paenibacillaceae</taxon>
        <taxon>Cohnella</taxon>
    </lineage>
</organism>
<feature type="chain" id="PRO_5046242306" evidence="1">
    <location>
        <begin position="25"/>
        <end position="443"/>
    </location>
</feature>
<feature type="signal peptide" evidence="1">
    <location>
        <begin position="1"/>
        <end position="24"/>
    </location>
</feature>
<keyword evidence="3" id="KW-1185">Reference proteome</keyword>
<dbReference type="InterPro" id="IPR050490">
    <property type="entry name" value="Bact_solute-bd_prot1"/>
</dbReference>
<dbReference type="PANTHER" id="PTHR43649">
    <property type="entry name" value="ARABINOSE-BINDING PROTEIN-RELATED"/>
    <property type="match status" value="1"/>
</dbReference>